<name>A0A2U2HNP5_9BURK</name>
<evidence type="ECO:0000313" key="1">
    <source>
        <dbReference type="EMBL" id="PWF49056.1"/>
    </source>
</evidence>
<evidence type="ECO:0008006" key="3">
    <source>
        <dbReference type="Google" id="ProtNLM"/>
    </source>
</evidence>
<dbReference type="AlphaFoldDB" id="A0A2U2HNP5"/>
<sequence length="627" mass="67023">MPDMKVTISTHRAVLGAIAATGGLALLVAHWQGQQIVMKGAHDGRMNPWNGLPGCVFVGANAESLAYWPTASGVQIACQKDALGRTAIVSAVTATPPDMHEVLTHLQPWLAAPPFVGEARGHVLVATARGPLPRGDDVELGLDPLAQANGQAIVACMAGSHADCERAGIDPSRWASMLEGAAFRMAGLIQIDLASGNIEMIASGRSRCFAAFHGGEARAPNCPMLPPQIAARSRRLANHAIHAEAMPGSMVKPVLALALLRALRAEGRELDRNWLNQVLMESDTPKLIDLLLCKDRQFAGDCGRVAYLEAAARDLGYSSGRFGLLLGLGTDVMTANSPRLFRTLEAVAGVTGGKPTLRWTPMSLRQPVNAHLLRLCSDDGWSTCNGERIADLVKEFWGQGDSIATSVGIGNMMLKLGAAANGDTAAHAPHLLRAVRSGAGKLDPAPPKTLAVSQTDAVAILVGLQLTHSPRRAGQQKDGTAFSACLAVFNRATCSRIDWLAGKTGTPVFKHDKFTHQERVSHCADVVRAMRALPARVATRQLASLRSENAHCSMSPYKWYAALVKSGRATDGRWDKVVVALVERNYRGDTIDSQYDKGSPNIAAELVMRYLQASRATAEHPKETHHD</sequence>
<comment type="caution">
    <text evidence="1">The sequence shown here is derived from an EMBL/GenBank/DDBJ whole genome shotgun (WGS) entry which is preliminary data.</text>
</comment>
<keyword evidence="2" id="KW-1185">Reference proteome</keyword>
<accession>A0A2U2HNP5</accession>
<dbReference type="Proteomes" id="UP000241421">
    <property type="component" value="Unassembled WGS sequence"/>
</dbReference>
<dbReference type="EMBL" id="PXWF02000120">
    <property type="protein sequence ID" value="PWF49056.1"/>
    <property type="molecule type" value="Genomic_DNA"/>
</dbReference>
<organism evidence="1 2">
    <name type="scientific">Massilia glaciei</name>
    <dbReference type="NCBI Taxonomy" id="1524097"/>
    <lineage>
        <taxon>Bacteria</taxon>
        <taxon>Pseudomonadati</taxon>
        <taxon>Pseudomonadota</taxon>
        <taxon>Betaproteobacteria</taxon>
        <taxon>Burkholderiales</taxon>
        <taxon>Oxalobacteraceae</taxon>
        <taxon>Telluria group</taxon>
        <taxon>Massilia</taxon>
    </lineage>
</organism>
<evidence type="ECO:0000313" key="2">
    <source>
        <dbReference type="Proteomes" id="UP000241421"/>
    </source>
</evidence>
<proteinExistence type="predicted"/>
<protein>
    <recommendedName>
        <fullName evidence="3">Penicillin-binding protein transpeptidase domain-containing protein</fullName>
    </recommendedName>
</protein>
<gene>
    <name evidence="1" type="ORF">C7C56_008615</name>
</gene>
<reference evidence="1 2" key="1">
    <citation type="submission" date="2018-04" db="EMBL/GenBank/DDBJ databases">
        <title>Massilia violaceinigra sp. nov., a novel purple-pigmented bacterium isolated from Tianshan glacier, Xinjiang, China.</title>
        <authorList>
            <person name="Wang H."/>
        </authorList>
    </citation>
    <scope>NUCLEOTIDE SEQUENCE [LARGE SCALE GENOMIC DNA]</scope>
    <source>
        <strain evidence="1 2">B448-2</strain>
    </source>
</reference>